<gene>
    <name evidence="2" type="ORF">OT_ostta17g00340</name>
</gene>
<dbReference type="KEGG" id="ota:OT_ostta17g00340"/>
<dbReference type="AlphaFoldDB" id="A0A096P963"/>
<comment type="caution">
    <text evidence="2">The sequence shown here is derived from an EMBL/GenBank/DDBJ whole genome shotgun (WGS) entry which is preliminary data.</text>
</comment>
<feature type="compositionally biased region" description="Basic and acidic residues" evidence="1">
    <location>
        <begin position="141"/>
        <end position="161"/>
    </location>
</feature>
<proteinExistence type="predicted"/>
<reference evidence="2 3" key="2">
    <citation type="journal article" date="2014" name="BMC Genomics">
        <title>An improved genome of the model marine alga Ostreococcus tauri unfolds by assessing Illumina de novo assemblies.</title>
        <authorList>
            <person name="Blanc-Mathieu R."/>
            <person name="Verhelst B."/>
            <person name="Derelle E."/>
            <person name="Rombauts S."/>
            <person name="Bouget F.Y."/>
            <person name="Carre I."/>
            <person name="Chateau A."/>
            <person name="Eyre-Walker A."/>
            <person name="Grimsley N."/>
            <person name="Moreau H."/>
            <person name="Piegu B."/>
            <person name="Rivals E."/>
            <person name="Schackwitz W."/>
            <person name="Van de Peer Y."/>
            <person name="Piganeau G."/>
        </authorList>
    </citation>
    <scope>NUCLEOTIDE SEQUENCE [LARGE SCALE GENOMIC DNA]</scope>
    <source>
        <strain evidence="3">OTTH 0595 / CCAP 157/2 / RCC745</strain>
    </source>
</reference>
<organism evidence="2 3">
    <name type="scientific">Ostreococcus tauri</name>
    <name type="common">Marine green alga</name>
    <dbReference type="NCBI Taxonomy" id="70448"/>
    <lineage>
        <taxon>Eukaryota</taxon>
        <taxon>Viridiplantae</taxon>
        <taxon>Chlorophyta</taxon>
        <taxon>Mamiellophyceae</taxon>
        <taxon>Mamiellales</taxon>
        <taxon>Bathycoccaceae</taxon>
        <taxon>Ostreococcus</taxon>
    </lineage>
</organism>
<protein>
    <submittedName>
        <fullName evidence="2">Unnamed product</fullName>
    </submittedName>
</protein>
<dbReference type="RefSeq" id="XP_003083799.2">
    <property type="nucleotide sequence ID" value="XM_003083751.2"/>
</dbReference>
<sequence>MAIATRAMVTPTTRRWKVATRARGERADDGGETGRRTMMMMMMMMMMSSGTTTAWTARARAASANAGTDDVVDPSIEARRRKMERRVNRMRRVDAASRIEREARDAENERARVTYAEFAAKKKAKIRLEREGELTAEEIEREAARQGEMARERARRGAEAERAELREYEELLARRRREAAMRAENGDVGWYRD</sequence>
<reference evidence="3" key="1">
    <citation type="journal article" date="2006" name="Proc. Natl. Acad. Sci. U.S.A.">
        <title>Genome analysis of the smallest free-living eukaryote Ostreococcus tauri unveils many unique features.</title>
        <authorList>
            <person name="Derelle E."/>
            <person name="Ferraz C."/>
            <person name="Rombauts S."/>
            <person name="Rouze P."/>
            <person name="Worden A.Z."/>
            <person name="Robbens S."/>
            <person name="Partensky F."/>
            <person name="Degroeve S."/>
            <person name="Echeynie S."/>
            <person name="Cooke R."/>
            <person name="Saeys Y."/>
            <person name="Wuyts J."/>
            <person name="Jabbari K."/>
            <person name="Bowler C."/>
            <person name="Panaud O."/>
            <person name="Piegu B."/>
            <person name="Ball S.G."/>
            <person name="Ral J.-P."/>
            <person name="Bouget F.-Y."/>
            <person name="Piganeau G."/>
            <person name="De Baets B."/>
            <person name="Picard A."/>
            <person name="Delseny M."/>
            <person name="Demaille J."/>
            <person name="Van de Peer Y."/>
            <person name="Moreau H."/>
        </authorList>
    </citation>
    <scope>NUCLEOTIDE SEQUENCE [LARGE SCALE GENOMIC DNA]</scope>
    <source>
        <strain evidence="3">OTTH 0595 / CCAP 157/2 / RCC745</strain>
    </source>
</reference>
<dbReference type="Proteomes" id="UP000009170">
    <property type="component" value="Unassembled WGS sequence"/>
</dbReference>
<evidence type="ECO:0000313" key="3">
    <source>
        <dbReference type="Proteomes" id="UP000009170"/>
    </source>
</evidence>
<evidence type="ECO:0000256" key="1">
    <source>
        <dbReference type="SAM" id="MobiDB-lite"/>
    </source>
</evidence>
<dbReference type="GeneID" id="9838162"/>
<evidence type="ECO:0000313" key="2">
    <source>
        <dbReference type="EMBL" id="CEG00508.1"/>
    </source>
</evidence>
<name>A0A096P963_OSTTA</name>
<feature type="region of interest" description="Disordered" evidence="1">
    <location>
        <begin position="140"/>
        <end position="161"/>
    </location>
</feature>
<dbReference type="EMBL" id="CAID01000017">
    <property type="protein sequence ID" value="CEG00508.1"/>
    <property type="molecule type" value="Genomic_DNA"/>
</dbReference>
<keyword evidence="3" id="KW-1185">Reference proteome</keyword>
<dbReference type="InParanoid" id="A0A096P963"/>
<accession>A0A096P963</accession>